<dbReference type="GO" id="GO:0009279">
    <property type="term" value="C:cell outer membrane"/>
    <property type="evidence" value="ECO:0007669"/>
    <property type="project" value="UniProtKB-SubCell"/>
</dbReference>
<dbReference type="Pfam" id="PF05433">
    <property type="entry name" value="Rick_17kDa_Anti"/>
    <property type="match status" value="1"/>
</dbReference>
<dbReference type="Proteomes" id="UP000245890">
    <property type="component" value="Unassembled WGS sequence"/>
</dbReference>
<reference evidence="7 8" key="1">
    <citation type="submission" date="2018-05" db="EMBL/GenBank/DDBJ databases">
        <title>Description of Sphingomonas pokkalii sp nov, isolated from the rhizosphere of saline tolerant pokkali rice and its draft genome analysis.</title>
        <authorList>
            <person name="Menon R."/>
            <person name="Kumari S."/>
            <person name="Rameshkumar N."/>
        </authorList>
    </citation>
    <scope>NUCLEOTIDE SEQUENCE [LARGE SCALE GENOMIC DNA]</scope>
    <source>
        <strain evidence="7 8">L3B27</strain>
    </source>
</reference>
<evidence type="ECO:0000313" key="8">
    <source>
        <dbReference type="Proteomes" id="UP000245890"/>
    </source>
</evidence>
<name>A0A2U0SEH3_9SPHN</name>
<feature type="signal peptide" evidence="5">
    <location>
        <begin position="1"/>
        <end position="28"/>
    </location>
</feature>
<evidence type="ECO:0000256" key="3">
    <source>
        <dbReference type="ARBA" id="ARBA00015281"/>
    </source>
</evidence>
<evidence type="ECO:0000256" key="5">
    <source>
        <dbReference type="SAM" id="SignalP"/>
    </source>
</evidence>
<evidence type="ECO:0000256" key="4">
    <source>
        <dbReference type="ARBA" id="ARBA00023288"/>
    </source>
</evidence>
<evidence type="ECO:0000259" key="6">
    <source>
        <dbReference type="Pfam" id="PF05433"/>
    </source>
</evidence>
<protein>
    <recommendedName>
        <fullName evidence="3">17 kDa surface antigen</fullName>
    </recommendedName>
</protein>
<evidence type="ECO:0000256" key="2">
    <source>
        <dbReference type="ARBA" id="ARBA00008681"/>
    </source>
</evidence>
<dbReference type="RefSeq" id="WP_116469195.1">
    <property type="nucleotide sequence ID" value="NZ_QENQ01000001.1"/>
</dbReference>
<comment type="similarity">
    <text evidence="2">Belongs to the rickettsiale 17 kDa surface antigen family.</text>
</comment>
<gene>
    <name evidence="7" type="ORF">DD559_10935</name>
</gene>
<organism evidence="7 8">
    <name type="scientific">Sphingomonas pokkalii</name>
    <dbReference type="NCBI Taxonomy" id="2175090"/>
    <lineage>
        <taxon>Bacteria</taxon>
        <taxon>Pseudomonadati</taxon>
        <taxon>Pseudomonadota</taxon>
        <taxon>Alphaproteobacteria</taxon>
        <taxon>Sphingomonadales</taxon>
        <taxon>Sphingomonadaceae</taxon>
        <taxon>Sphingomonas</taxon>
    </lineage>
</organism>
<keyword evidence="4" id="KW-0449">Lipoprotein</keyword>
<dbReference type="EMBL" id="QENQ01000001">
    <property type="protein sequence ID" value="PVX29776.1"/>
    <property type="molecule type" value="Genomic_DNA"/>
</dbReference>
<evidence type="ECO:0000256" key="1">
    <source>
        <dbReference type="ARBA" id="ARBA00004459"/>
    </source>
</evidence>
<accession>A0A2U0SEH3</accession>
<sequence>MRTLLLSLSAAALAIPAATVLPSTQAEAKPVAQDRYYRDRERYRDDHRRYEYREWRGRDGRRYCRKPDGTTGLVVGAVGGALLGRTIDTDGDRTMGTVLGGVAGALAGRAIERDGDRRCR</sequence>
<keyword evidence="8" id="KW-1185">Reference proteome</keyword>
<feature type="domain" description="Glycine zipper 2TM" evidence="6">
    <location>
        <begin position="72"/>
        <end position="112"/>
    </location>
</feature>
<feature type="chain" id="PRO_5015769255" description="17 kDa surface antigen" evidence="5">
    <location>
        <begin position="29"/>
        <end position="120"/>
    </location>
</feature>
<dbReference type="InterPro" id="IPR008816">
    <property type="entry name" value="Gly_zipper_2TM_dom"/>
</dbReference>
<proteinExistence type="inferred from homology"/>
<dbReference type="AlphaFoldDB" id="A0A2U0SEH3"/>
<keyword evidence="5" id="KW-0732">Signal</keyword>
<evidence type="ECO:0000313" key="7">
    <source>
        <dbReference type="EMBL" id="PVX29776.1"/>
    </source>
</evidence>
<comment type="caution">
    <text evidence="7">The sequence shown here is derived from an EMBL/GenBank/DDBJ whole genome shotgun (WGS) entry which is preliminary data.</text>
</comment>
<comment type="subcellular location">
    <subcellularLocation>
        <location evidence="1">Cell outer membrane</location>
        <topology evidence="1">Lipid-anchor</topology>
    </subcellularLocation>
</comment>